<dbReference type="Gene3D" id="2.60.120.330">
    <property type="entry name" value="B-lactam Antibiotic, Isopenicillin N Synthase, Chain"/>
    <property type="match status" value="1"/>
</dbReference>
<dbReference type="GO" id="GO:0046872">
    <property type="term" value="F:metal ion binding"/>
    <property type="evidence" value="ECO:0007669"/>
    <property type="project" value="UniProtKB-KW"/>
</dbReference>
<dbReference type="InterPro" id="IPR044861">
    <property type="entry name" value="IPNS-like_FE2OG_OXY"/>
</dbReference>
<dbReference type="GO" id="GO:0016491">
    <property type="term" value="F:oxidoreductase activity"/>
    <property type="evidence" value="ECO:0007669"/>
    <property type="project" value="UniProtKB-KW"/>
</dbReference>
<dbReference type="GO" id="GO:0044283">
    <property type="term" value="P:small molecule biosynthetic process"/>
    <property type="evidence" value="ECO:0007669"/>
    <property type="project" value="UniProtKB-ARBA"/>
</dbReference>
<dbReference type="Proteomes" id="UP000186136">
    <property type="component" value="Unassembled WGS sequence"/>
</dbReference>
<keyword evidence="1" id="KW-0408">Iron</keyword>
<dbReference type="InterPro" id="IPR005123">
    <property type="entry name" value="Oxoglu/Fe-dep_dioxygenase_dom"/>
</dbReference>
<evidence type="ECO:0000256" key="1">
    <source>
        <dbReference type="RuleBase" id="RU003682"/>
    </source>
</evidence>
<name>A0A1Q2YFW8_9ASCO</name>
<dbReference type="PROSITE" id="PS51471">
    <property type="entry name" value="FE2OG_OXY"/>
    <property type="match status" value="1"/>
</dbReference>
<dbReference type="EMBL" id="BDGI01000067">
    <property type="protein sequence ID" value="GAV28381.1"/>
    <property type="molecule type" value="Genomic_DNA"/>
</dbReference>
<dbReference type="SUPFAM" id="SSF51197">
    <property type="entry name" value="Clavaminate synthase-like"/>
    <property type="match status" value="1"/>
</dbReference>
<comment type="caution">
    <text evidence="3">The sequence shown here is derived from an EMBL/GenBank/DDBJ whole genome shotgun (WGS) entry which is preliminary data.</text>
</comment>
<evidence type="ECO:0000313" key="4">
    <source>
        <dbReference type="Proteomes" id="UP000186136"/>
    </source>
</evidence>
<keyword evidence="1" id="KW-0479">Metal-binding</keyword>
<dbReference type="InterPro" id="IPR026992">
    <property type="entry name" value="DIOX_N"/>
</dbReference>
<comment type="similarity">
    <text evidence="1">Belongs to the iron/ascorbate-dependent oxidoreductase family.</text>
</comment>
<dbReference type="OrthoDB" id="288590at2759"/>
<dbReference type="Pfam" id="PF14226">
    <property type="entry name" value="DIOX_N"/>
    <property type="match status" value="1"/>
</dbReference>
<dbReference type="PANTHER" id="PTHR47990">
    <property type="entry name" value="2-OXOGLUTARATE (2OG) AND FE(II)-DEPENDENT OXYGENASE SUPERFAMILY PROTEIN-RELATED"/>
    <property type="match status" value="1"/>
</dbReference>
<dbReference type="AlphaFoldDB" id="A0A1Q2YFW8"/>
<proteinExistence type="inferred from homology"/>
<dbReference type="InterPro" id="IPR027443">
    <property type="entry name" value="IPNS-like_sf"/>
</dbReference>
<evidence type="ECO:0000259" key="2">
    <source>
        <dbReference type="PROSITE" id="PS51471"/>
    </source>
</evidence>
<keyword evidence="4" id="KW-1185">Reference proteome</keyword>
<accession>A0A1Q2YFW8</accession>
<evidence type="ECO:0000313" key="3">
    <source>
        <dbReference type="EMBL" id="GAV28381.1"/>
    </source>
</evidence>
<dbReference type="InterPro" id="IPR050231">
    <property type="entry name" value="Iron_ascorbate_oxido_reductase"/>
</dbReference>
<feature type="domain" description="Fe2OG dioxygenase" evidence="2">
    <location>
        <begin position="169"/>
        <end position="272"/>
    </location>
</feature>
<protein>
    <recommendedName>
        <fullName evidence="2">Fe2OG dioxygenase domain-containing protein</fullName>
    </recommendedName>
</protein>
<gene>
    <name evidence="3" type="ORF">PMKS-001852</name>
</gene>
<keyword evidence="1" id="KW-0560">Oxidoreductase</keyword>
<reference evidence="3 4" key="1">
    <citation type="submission" date="2016-08" db="EMBL/GenBank/DDBJ databases">
        <title>Whole genome shotgun sequence of Pichia membranifaciens KS47-1.</title>
        <authorList>
            <person name="Konishi M."/>
            <person name="Ishida M."/>
            <person name="Arakawa T."/>
            <person name="Kato Y."/>
            <person name="Horiuchi J."/>
        </authorList>
    </citation>
    <scope>NUCLEOTIDE SEQUENCE [LARGE SCALE GENOMIC DNA]</scope>
    <source>
        <strain evidence="3 4">KS47-1</strain>
    </source>
</reference>
<dbReference type="Pfam" id="PF03171">
    <property type="entry name" value="2OG-FeII_Oxy"/>
    <property type="match status" value="1"/>
</dbReference>
<sequence length="326" mass="36758">MSSKILPIIDITDLSLENSKKLVSAASKYGFLLLKNHSLNRENGVDRLFDLSKQFFDLPAELKAKYPINTANDGYVGPMVEDLQQDGSGKGDPKEAFNITHFDLSEFKPAQNLPDVFEKELPLISSCVKKYYSVLHSVCRMLAIGLDVKDSEGNPSPEFFVDAHGLDLKARSTLRLIHYPKPAEGMEDTNQAGAHTDYGSLTFVLQKPHRGLQIYDGTEWIDVEIPEMEGQELLIVNIADMLSFWTNGYLKSTLHRVRTTKERYSVVFFCQPADVVVLEPVNSEIIRNYAGNYYSLKKDGKPLSSLEHLLLRLDQGYKRKSTTTTM</sequence>
<organism evidence="3 4">
    <name type="scientific">Pichia membranifaciens</name>
    <dbReference type="NCBI Taxonomy" id="4926"/>
    <lineage>
        <taxon>Eukaryota</taxon>
        <taxon>Fungi</taxon>
        <taxon>Dikarya</taxon>
        <taxon>Ascomycota</taxon>
        <taxon>Saccharomycotina</taxon>
        <taxon>Pichiomycetes</taxon>
        <taxon>Pichiales</taxon>
        <taxon>Pichiaceae</taxon>
        <taxon>Pichia</taxon>
    </lineage>
</organism>